<dbReference type="AlphaFoldDB" id="A0A9W4QT12"/>
<gene>
    <name evidence="1" type="ORF">PSEHALCIP103_00504</name>
</gene>
<dbReference type="Proteomes" id="UP001152447">
    <property type="component" value="Unassembled WGS sequence"/>
</dbReference>
<organism evidence="1 2">
    <name type="scientific">Pseudoalteromonas haloplanktis</name>
    <name type="common">Alteromonas haloplanktis</name>
    <dbReference type="NCBI Taxonomy" id="228"/>
    <lineage>
        <taxon>Bacteria</taxon>
        <taxon>Pseudomonadati</taxon>
        <taxon>Pseudomonadota</taxon>
        <taxon>Gammaproteobacteria</taxon>
        <taxon>Alteromonadales</taxon>
        <taxon>Pseudoalteromonadaceae</taxon>
        <taxon>Pseudoalteromonas</taxon>
    </lineage>
</organism>
<dbReference type="CDD" id="cd07821">
    <property type="entry name" value="PYR_PYL_RCAR_like"/>
    <property type="match status" value="1"/>
</dbReference>
<dbReference type="SUPFAM" id="SSF55961">
    <property type="entry name" value="Bet v1-like"/>
    <property type="match status" value="1"/>
</dbReference>
<keyword evidence="2" id="KW-1185">Reference proteome</keyword>
<dbReference type="InterPro" id="IPR019587">
    <property type="entry name" value="Polyketide_cyclase/dehydratase"/>
</dbReference>
<evidence type="ECO:0008006" key="3">
    <source>
        <dbReference type="Google" id="ProtNLM"/>
    </source>
</evidence>
<dbReference type="Gene3D" id="3.30.530.20">
    <property type="match status" value="1"/>
</dbReference>
<dbReference type="RefSeq" id="WP_024601314.1">
    <property type="nucleotide sequence ID" value="NZ_CAMAPB010000004.1"/>
</dbReference>
<name>A0A9W4QT12_PSEHA</name>
<dbReference type="EMBL" id="CAMAPB010000004">
    <property type="protein sequence ID" value="CAH9051866.1"/>
    <property type="molecule type" value="Genomic_DNA"/>
</dbReference>
<evidence type="ECO:0000313" key="2">
    <source>
        <dbReference type="Proteomes" id="UP001152447"/>
    </source>
</evidence>
<accession>A0A9W4QT12</accession>
<evidence type="ECO:0000313" key="1">
    <source>
        <dbReference type="EMBL" id="CAH9051866.1"/>
    </source>
</evidence>
<sequence length="149" mass="16993">MIEINVKHSVAATPEQLRTLLLAHADLGRFFNAQFEVLTPQDFGEISGGKGTIRQIKMQGTTFKEQIITADNSHICYRILGDKPVAQHRGDIYLKANNTQPSLTEISYHIRCIAPLWLPDFILAFFIKKDVSQALKKIASYFQEKRHEH</sequence>
<reference evidence="1" key="1">
    <citation type="submission" date="2022-07" db="EMBL/GenBank/DDBJ databases">
        <authorList>
            <person name="Criscuolo A."/>
        </authorList>
    </citation>
    <scope>NUCLEOTIDE SEQUENCE</scope>
    <source>
        <strain evidence="1">CIP103197</strain>
    </source>
</reference>
<dbReference type="InterPro" id="IPR023393">
    <property type="entry name" value="START-like_dom_sf"/>
</dbReference>
<dbReference type="GeneID" id="99693862"/>
<protein>
    <recommendedName>
        <fullName evidence="3">SRPBCC family protein</fullName>
    </recommendedName>
</protein>
<dbReference type="Pfam" id="PF10604">
    <property type="entry name" value="Polyketide_cyc2"/>
    <property type="match status" value="1"/>
</dbReference>
<comment type="caution">
    <text evidence="1">The sequence shown here is derived from an EMBL/GenBank/DDBJ whole genome shotgun (WGS) entry which is preliminary data.</text>
</comment>
<proteinExistence type="predicted"/>